<evidence type="ECO:0000313" key="2">
    <source>
        <dbReference type="Proteomes" id="UP001162501"/>
    </source>
</evidence>
<protein>
    <submittedName>
        <fullName evidence="1">Uncharacterized protein</fullName>
    </submittedName>
</protein>
<proteinExistence type="predicted"/>
<reference evidence="1" key="2">
    <citation type="submission" date="2025-03" db="EMBL/GenBank/DDBJ databases">
        <authorList>
            <consortium name="ELIXIR-Norway"/>
            <consortium name="Elixir Norway"/>
        </authorList>
    </citation>
    <scope>NUCLEOTIDE SEQUENCE</scope>
</reference>
<gene>
    <name evidence="1" type="ORF">MRATA1EN22A_LOCUS18845</name>
</gene>
<sequence>MSDPASPGSVRLSCSVPPHSRLSVVSLSSPPSPGGSPSSLKPEGRLCWERPRGHYFSLLWPPLSAPTFGAFRTRNWWWPVKGLGAPPPGPQELGGESDREEEVGGLQRGLGFPLGGT</sequence>
<accession>A0AC59ZI58</accession>
<dbReference type="Proteomes" id="UP001162501">
    <property type="component" value="Chromosome 3"/>
</dbReference>
<reference evidence="1" key="1">
    <citation type="submission" date="2023-05" db="EMBL/GenBank/DDBJ databases">
        <authorList>
            <consortium name="ELIXIR-Norway"/>
        </authorList>
    </citation>
    <scope>NUCLEOTIDE SEQUENCE</scope>
</reference>
<organism evidence="1 2">
    <name type="scientific">Rangifer tarandus platyrhynchus</name>
    <name type="common">Svalbard reindeer</name>
    <dbReference type="NCBI Taxonomy" id="3082113"/>
    <lineage>
        <taxon>Eukaryota</taxon>
        <taxon>Metazoa</taxon>
        <taxon>Chordata</taxon>
        <taxon>Craniata</taxon>
        <taxon>Vertebrata</taxon>
        <taxon>Euteleostomi</taxon>
        <taxon>Mammalia</taxon>
        <taxon>Eutheria</taxon>
        <taxon>Laurasiatheria</taxon>
        <taxon>Artiodactyla</taxon>
        <taxon>Ruminantia</taxon>
        <taxon>Pecora</taxon>
        <taxon>Cervidae</taxon>
        <taxon>Odocoileinae</taxon>
        <taxon>Rangifer</taxon>
    </lineage>
</organism>
<dbReference type="EMBL" id="OX596087">
    <property type="protein sequence ID" value="CAN0434639.1"/>
    <property type="molecule type" value="Genomic_DNA"/>
</dbReference>
<name>A0AC59ZI58_RANTA</name>
<evidence type="ECO:0000313" key="1">
    <source>
        <dbReference type="EMBL" id="CAN0434639.1"/>
    </source>
</evidence>